<dbReference type="EMBL" id="CAJNBJ010000001">
    <property type="protein sequence ID" value="CAE6699757.1"/>
    <property type="molecule type" value="Genomic_DNA"/>
</dbReference>
<accession>A0ABM8QJ17</accession>
<keyword evidence="2" id="KW-1185">Reference proteome</keyword>
<protein>
    <submittedName>
        <fullName evidence="1">Uncharacterized protein</fullName>
    </submittedName>
</protein>
<sequence length="101" mass="10606">MRSSHFKGIVWIVAFAVIALLAVTTGSAVAHELQHAAHHDAAMHGSGICAWMCATAGVHVATPLHAAHLFSLSGDVGCRSNRLLSSQPRSFSHSRAPPVFA</sequence>
<reference evidence="1 2" key="1">
    <citation type="submission" date="2021-02" db="EMBL/GenBank/DDBJ databases">
        <authorList>
            <person name="Han P."/>
        </authorList>
    </citation>
    <scope>NUCLEOTIDE SEQUENCE [LARGE SCALE GENOMIC DNA]</scope>
    <source>
        <strain evidence="1">Candidatus Nitrospira sp. ZN2</strain>
    </source>
</reference>
<name>A0ABM8QJ17_9BACT</name>
<evidence type="ECO:0000313" key="2">
    <source>
        <dbReference type="Proteomes" id="UP000675880"/>
    </source>
</evidence>
<dbReference type="Proteomes" id="UP000675880">
    <property type="component" value="Unassembled WGS sequence"/>
</dbReference>
<organism evidence="1 2">
    <name type="scientific">Nitrospira defluvii</name>
    <dbReference type="NCBI Taxonomy" id="330214"/>
    <lineage>
        <taxon>Bacteria</taxon>
        <taxon>Pseudomonadati</taxon>
        <taxon>Nitrospirota</taxon>
        <taxon>Nitrospiria</taxon>
        <taxon>Nitrospirales</taxon>
        <taxon>Nitrospiraceae</taxon>
        <taxon>Nitrospira</taxon>
    </lineage>
</organism>
<comment type="caution">
    <text evidence="1">The sequence shown here is derived from an EMBL/GenBank/DDBJ whole genome shotgun (WGS) entry which is preliminary data.</text>
</comment>
<gene>
    <name evidence="1" type="ORF">NSPZN2_10671</name>
</gene>
<evidence type="ECO:0000313" key="1">
    <source>
        <dbReference type="EMBL" id="CAE6699757.1"/>
    </source>
</evidence>
<proteinExistence type="predicted"/>